<keyword evidence="2" id="KW-1185">Reference proteome</keyword>
<dbReference type="RefSeq" id="WP_189482942.1">
    <property type="nucleotide sequence ID" value="NZ_BMYR01000007.1"/>
</dbReference>
<dbReference type="PANTHER" id="PTHR40036:SF1">
    <property type="entry name" value="MACROCIN O-METHYLTRANSFERASE"/>
    <property type="match status" value="1"/>
</dbReference>
<accession>A0ABQ2WM43</accession>
<comment type="caution">
    <text evidence="1">The sequence shown here is derived from an EMBL/GenBank/DDBJ whole genome shotgun (WGS) entry which is preliminary data.</text>
</comment>
<proteinExistence type="predicted"/>
<dbReference type="Pfam" id="PF05711">
    <property type="entry name" value="TylF"/>
    <property type="match status" value="1"/>
</dbReference>
<dbReference type="PANTHER" id="PTHR40036">
    <property type="entry name" value="MACROCIN O-METHYLTRANSFERASE"/>
    <property type="match status" value="1"/>
</dbReference>
<protein>
    <recommendedName>
        <fullName evidence="3">dTDP-6-deoxy-L-hexose 3-O-methyltransferase</fullName>
    </recommendedName>
</protein>
<dbReference type="Gene3D" id="3.40.50.150">
    <property type="entry name" value="Vaccinia Virus protein VP39"/>
    <property type="match status" value="1"/>
</dbReference>
<organism evidence="1 2">
    <name type="scientific">Alishewanella tabrizica</name>
    <dbReference type="NCBI Taxonomy" id="671278"/>
    <lineage>
        <taxon>Bacteria</taxon>
        <taxon>Pseudomonadati</taxon>
        <taxon>Pseudomonadota</taxon>
        <taxon>Gammaproteobacteria</taxon>
        <taxon>Alteromonadales</taxon>
        <taxon>Alteromonadaceae</taxon>
        <taxon>Alishewanella</taxon>
    </lineage>
</organism>
<dbReference type="InterPro" id="IPR008884">
    <property type="entry name" value="TylF_MeTrfase"/>
</dbReference>
<evidence type="ECO:0000313" key="2">
    <source>
        <dbReference type="Proteomes" id="UP000634667"/>
    </source>
</evidence>
<dbReference type="Proteomes" id="UP000634667">
    <property type="component" value="Unassembled WGS sequence"/>
</dbReference>
<sequence length="231" mass="26274">MNANSNEAEELVIRGLNSKNVFDFENAYYWFSHPTRVSKLLAQYEIYKRIIRVPGDIIELGVFKAASLIRLATFRHILENDYSRKIVGFDAFGKFPTENLTMETDLEFVGEFEGIGGEGLSVNEVEKILRHKSFNHIQLIKGNIFDTLPAHLEKFPSTRIALLHLDMDVKEPTSFALDLLYDRIVPGGVIVIDDYNAVEGATLAVDNFIKQTGLKIQKDPFYVLPSYIIKE</sequence>
<evidence type="ECO:0008006" key="3">
    <source>
        <dbReference type="Google" id="ProtNLM"/>
    </source>
</evidence>
<dbReference type="SUPFAM" id="SSF53335">
    <property type="entry name" value="S-adenosyl-L-methionine-dependent methyltransferases"/>
    <property type="match status" value="1"/>
</dbReference>
<name>A0ABQ2WM43_9ALTE</name>
<evidence type="ECO:0000313" key="1">
    <source>
        <dbReference type="EMBL" id="GGW63383.1"/>
    </source>
</evidence>
<reference evidence="2" key="1">
    <citation type="journal article" date="2019" name="Int. J. Syst. Evol. Microbiol.">
        <title>The Global Catalogue of Microorganisms (GCM) 10K type strain sequencing project: providing services to taxonomists for standard genome sequencing and annotation.</title>
        <authorList>
            <consortium name="The Broad Institute Genomics Platform"/>
            <consortium name="The Broad Institute Genome Sequencing Center for Infectious Disease"/>
            <person name="Wu L."/>
            <person name="Ma J."/>
        </authorList>
    </citation>
    <scope>NUCLEOTIDE SEQUENCE [LARGE SCALE GENOMIC DNA]</scope>
    <source>
        <strain evidence="2">KCTC 23723</strain>
    </source>
</reference>
<gene>
    <name evidence="1" type="ORF">GCM10008111_19290</name>
</gene>
<dbReference type="EMBL" id="BMYR01000007">
    <property type="protein sequence ID" value="GGW63383.1"/>
    <property type="molecule type" value="Genomic_DNA"/>
</dbReference>
<dbReference type="InterPro" id="IPR029063">
    <property type="entry name" value="SAM-dependent_MTases_sf"/>
</dbReference>